<sequence>MIQKTKRQSVYLVPEKQEQLERITHYLKEAYAVPEVRNFSMVMVLLIDTFEKLFLEDNTLPYYERLADLKERQSSKDAISKELNLLAKQLDLITYLGLSNFHATTSGPMWNIDDLTAIHSMDDPHQTQLLSHIEDLIQKDKSRGQVIKHSH</sequence>
<name>A0A3P0Y6B2_STRAG</name>
<dbReference type="Proteomes" id="UP000035346">
    <property type="component" value="Unassembled WGS sequence"/>
</dbReference>
<protein>
    <submittedName>
        <fullName evidence="1">Uncharacterized protein</fullName>
    </submittedName>
</protein>
<accession>A0A3P0Y6B2</accession>
<organism evidence="1 2">
    <name type="scientific">Streptococcus agalactiae</name>
    <dbReference type="NCBI Taxonomy" id="1311"/>
    <lineage>
        <taxon>Bacteria</taxon>
        <taxon>Bacillati</taxon>
        <taxon>Bacillota</taxon>
        <taxon>Bacilli</taxon>
        <taxon>Lactobacillales</taxon>
        <taxon>Streptococcaceae</taxon>
        <taxon>Streptococcus</taxon>
    </lineage>
</organism>
<dbReference type="AlphaFoldDB" id="A0A3P0Y6B2"/>
<evidence type="ECO:0000313" key="2">
    <source>
        <dbReference type="Proteomes" id="UP000035346"/>
    </source>
</evidence>
<reference evidence="1 2" key="1">
    <citation type="journal article" date="2015" name="PLoS ONE">
        <title>Genomic analysis reveals the molecular basis for capsule loss in the group B streptococcus population.</title>
        <authorList>
            <consortium name="DEVANI Consortium"/>
            <person name="Rosini R."/>
            <person name="Campisi E."/>
            <person name="De Chiara M."/>
            <person name="Tettelin H."/>
            <person name="Rinaudo D."/>
            <person name="Toniolo C."/>
            <person name="Metruccio M."/>
            <person name="Guidotti S."/>
            <person name="Sorensen U.B."/>
            <person name="Kilian M."/>
            <person name="Ramirez M."/>
            <person name="Janulczyk R."/>
            <person name="Donati C."/>
            <person name="Grandi G."/>
            <person name="Margarit I."/>
        </authorList>
    </citation>
    <scope>NUCLEOTIDE SEQUENCE [LARGE SCALE GENOMIC DNA]</scope>
    <source>
        <strain evidence="1 2">DK-B-USS-215</strain>
    </source>
</reference>
<dbReference type="RefSeq" id="WP_000615258.1">
    <property type="nucleotide sequence ID" value="NZ_FJRS01000060.1"/>
</dbReference>
<proteinExistence type="predicted"/>
<gene>
    <name evidence="1" type="ORF">WA04_08870</name>
</gene>
<evidence type="ECO:0000313" key="1">
    <source>
        <dbReference type="EMBL" id="KLL36514.1"/>
    </source>
</evidence>
<dbReference type="EMBL" id="LBKL01000084">
    <property type="protein sequence ID" value="KLL36514.1"/>
    <property type="molecule type" value="Genomic_DNA"/>
</dbReference>
<comment type="caution">
    <text evidence="1">The sequence shown here is derived from an EMBL/GenBank/DDBJ whole genome shotgun (WGS) entry which is preliminary data.</text>
</comment>